<evidence type="ECO:0000256" key="8">
    <source>
        <dbReference type="PIRSR" id="PIRSR601548-2"/>
    </source>
</evidence>
<dbReference type="EMBL" id="CAJVCH010353800">
    <property type="protein sequence ID" value="CAG7815833.1"/>
    <property type="molecule type" value="Genomic_DNA"/>
</dbReference>
<dbReference type="Pfam" id="PF01401">
    <property type="entry name" value="Peptidase_M2"/>
    <property type="match status" value="1"/>
</dbReference>
<dbReference type="AlphaFoldDB" id="A0A8J2PC51"/>
<dbReference type="InterPro" id="IPR001548">
    <property type="entry name" value="Peptidase_M2"/>
</dbReference>
<dbReference type="Proteomes" id="UP000708208">
    <property type="component" value="Unassembled WGS sequence"/>
</dbReference>
<feature type="disulfide bond" evidence="10">
    <location>
        <begin position="211"/>
        <end position="223"/>
    </location>
</feature>
<feature type="active site" description="Proton donor 2" evidence="7">
    <location>
        <position position="186"/>
    </location>
</feature>
<feature type="binding site" evidence="11">
    <location>
        <position position="84"/>
    </location>
    <ligand>
        <name>Zn(2+)</name>
        <dbReference type="ChEBI" id="CHEBI:29105"/>
        <label>2</label>
        <note>catalytic</note>
    </ligand>
</feature>
<gene>
    <name evidence="13" type="ORF">AFUS01_LOCUS26484</name>
</gene>
<dbReference type="GO" id="GO:0008237">
    <property type="term" value="F:metallopeptidase activity"/>
    <property type="evidence" value="ECO:0007669"/>
    <property type="project" value="InterPro"/>
</dbReference>
<dbReference type="PROSITE" id="PS52011">
    <property type="entry name" value="PEPTIDASE_M2"/>
    <property type="match status" value="1"/>
</dbReference>
<evidence type="ECO:0000313" key="14">
    <source>
        <dbReference type="Proteomes" id="UP000708208"/>
    </source>
</evidence>
<reference evidence="13" key="1">
    <citation type="submission" date="2021-06" db="EMBL/GenBank/DDBJ databases">
        <authorList>
            <person name="Hodson N. C."/>
            <person name="Mongue J. A."/>
            <person name="Jaron S. K."/>
        </authorList>
    </citation>
    <scope>NUCLEOTIDE SEQUENCE</scope>
</reference>
<keyword evidence="3 10" id="KW-1015">Disulfide bond</keyword>
<evidence type="ECO:0000256" key="2">
    <source>
        <dbReference type="ARBA" id="ARBA00022729"/>
    </source>
</evidence>
<dbReference type="GO" id="GO:0008241">
    <property type="term" value="F:peptidyl-dipeptidase activity"/>
    <property type="evidence" value="ECO:0007669"/>
    <property type="project" value="InterPro"/>
</dbReference>
<keyword evidence="4 6" id="KW-0325">Glycoprotein</keyword>
<comment type="similarity">
    <text evidence="1 12">Belongs to the peptidase M2 family.</text>
</comment>
<accession>A0A8J2PC51</accession>
<proteinExistence type="inferred from homology"/>
<dbReference type="GO" id="GO:0005886">
    <property type="term" value="C:plasma membrane"/>
    <property type="evidence" value="ECO:0007669"/>
    <property type="project" value="TreeGrafter"/>
</dbReference>
<feature type="binding site" evidence="9">
    <location>
        <position position="60"/>
    </location>
    <ligand>
        <name>Zn(2+)</name>
        <dbReference type="ChEBI" id="CHEBI:29105"/>
        <label>1</label>
        <note>catalytic</note>
    </ligand>
</feature>
<feature type="binding site" evidence="8">
    <location>
        <position position="195"/>
    </location>
    <ligand>
        <name>chloride</name>
        <dbReference type="ChEBI" id="CHEBI:17996"/>
        <label>1</label>
    </ligand>
</feature>
<feature type="binding site" evidence="9">
    <location>
        <position position="84"/>
    </location>
    <ligand>
        <name>Zn(2+)</name>
        <dbReference type="ChEBI" id="CHEBI:29105"/>
        <label>1</label>
        <note>catalytic</note>
    </ligand>
</feature>
<evidence type="ECO:0000256" key="12">
    <source>
        <dbReference type="PROSITE-ProRule" id="PRU01355"/>
    </source>
</evidence>
<sequence>GLKPLPPTFFNLSMLEKPANREVVCHATAWDFYDAKDFRIKMCTKLNFDDFLTIHHEMGHIQYFMQYSNQPAIYRDGANDGFHEAIGELMSMCVSTPKHLYAIGLLEDKLQDDEIEINYLFSQAITTVSAMPFHYLNDLWRWKIFNGSIPVENWNTEFWDLAKEITGVEPPVVRDESVLDCPTIFHVAQDYDMIRYFTRTVLQFQFANSLCDAAGHKGALNECDFYGSLAAGDKLASMLKLGSSQPWEVALESLTGEKGMTAEAIKNYFSKLTTWLHNKNIEEGNKVGWA</sequence>
<dbReference type="GO" id="GO:0006508">
    <property type="term" value="P:proteolysis"/>
    <property type="evidence" value="ECO:0007669"/>
    <property type="project" value="InterPro"/>
</dbReference>
<evidence type="ECO:0000256" key="7">
    <source>
        <dbReference type="PIRSR" id="PIRSR601548-11"/>
    </source>
</evidence>
<feature type="binding site" evidence="9">
    <location>
        <position position="56"/>
    </location>
    <ligand>
        <name>Zn(2+)</name>
        <dbReference type="ChEBI" id="CHEBI:29105"/>
        <label>1</label>
        <note>catalytic</note>
    </ligand>
</feature>
<comment type="caution">
    <text evidence="13">The sequence shown here is derived from an EMBL/GenBank/DDBJ whole genome shotgun (WGS) entry which is preliminary data.</text>
</comment>
<feature type="binding site" evidence="11">
    <location>
        <position position="60"/>
    </location>
    <ligand>
        <name>Zn(2+)</name>
        <dbReference type="ChEBI" id="CHEBI:29105"/>
        <label>2</label>
        <note>catalytic</note>
    </ligand>
</feature>
<keyword evidence="9" id="KW-0862">Zinc</keyword>
<protein>
    <recommendedName>
        <fullName evidence="15">Angiotensin-converting enzyme</fullName>
    </recommendedName>
</protein>
<evidence type="ECO:0000313" key="13">
    <source>
        <dbReference type="EMBL" id="CAG7815833.1"/>
    </source>
</evidence>
<dbReference type="PANTHER" id="PTHR10514:SF24">
    <property type="entry name" value="ANGIOTENSIN-CONVERTING ENZYME 2"/>
    <property type="match status" value="1"/>
</dbReference>
<dbReference type="OrthoDB" id="10029630at2759"/>
<evidence type="ECO:0000256" key="11">
    <source>
        <dbReference type="PIRSR" id="PIRSR601548-8"/>
    </source>
</evidence>
<dbReference type="PANTHER" id="PTHR10514">
    <property type="entry name" value="ANGIOTENSIN-CONVERTING ENZYME"/>
    <property type="match status" value="1"/>
</dbReference>
<feature type="non-terminal residue" evidence="13">
    <location>
        <position position="1"/>
    </location>
</feature>
<evidence type="ECO:0000256" key="10">
    <source>
        <dbReference type="PIRSR" id="PIRSR601548-4"/>
    </source>
</evidence>
<evidence type="ECO:0000256" key="9">
    <source>
        <dbReference type="PIRSR" id="PIRSR601548-3"/>
    </source>
</evidence>
<evidence type="ECO:0008006" key="15">
    <source>
        <dbReference type="Google" id="ProtNLM"/>
    </source>
</evidence>
<feature type="disulfide bond" evidence="10 12">
    <location>
        <begin position="25"/>
        <end position="43"/>
    </location>
</feature>
<keyword evidence="14" id="KW-1185">Reference proteome</keyword>
<evidence type="ECO:0000256" key="4">
    <source>
        <dbReference type="ARBA" id="ARBA00023180"/>
    </source>
</evidence>
<name>A0A8J2PC51_9HEXA</name>
<evidence type="ECO:0000256" key="5">
    <source>
        <dbReference type="PIRSR" id="PIRSR601548-1"/>
    </source>
</evidence>
<keyword evidence="9" id="KW-0479">Metal-binding</keyword>
<keyword evidence="2" id="KW-0732">Signal</keyword>
<feature type="binding site" evidence="11">
    <location>
        <position position="56"/>
    </location>
    <ligand>
        <name>Zn(2+)</name>
        <dbReference type="ChEBI" id="CHEBI:29105"/>
        <label>2</label>
        <note>catalytic</note>
    </ligand>
</feature>
<feature type="active site" description="Proton donor 1" evidence="5">
    <location>
        <position position="186"/>
    </location>
</feature>
<evidence type="ECO:0000256" key="6">
    <source>
        <dbReference type="PIRSR" id="PIRSR601548-10"/>
    </source>
</evidence>
<feature type="glycosylation site" description="N-linked (GlcNAc...) asparagine; partial" evidence="6">
    <location>
        <position position="11"/>
    </location>
</feature>
<dbReference type="CDD" id="cd06461">
    <property type="entry name" value="M2_ACE"/>
    <property type="match status" value="1"/>
</dbReference>
<organism evidence="13 14">
    <name type="scientific">Allacma fusca</name>
    <dbReference type="NCBI Taxonomy" id="39272"/>
    <lineage>
        <taxon>Eukaryota</taxon>
        <taxon>Metazoa</taxon>
        <taxon>Ecdysozoa</taxon>
        <taxon>Arthropoda</taxon>
        <taxon>Hexapoda</taxon>
        <taxon>Collembola</taxon>
        <taxon>Symphypleona</taxon>
        <taxon>Sminthuridae</taxon>
        <taxon>Allacma</taxon>
    </lineage>
</organism>
<feature type="active site" description="Proton acceptor 1" evidence="5">
    <location>
        <position position="57"/>
    </location>
</feature>
<evidence type="ECO:0000256" key="1">
    <source>
        <dbReference type="ARBA" id="ARBA00008139"/>
    </source>
</evidence>
<feature type="active site" description="Proton acceptor 2" evidence="7">
    <location>
        <position position="57"/>
    </location>
</feature>
<evidence type="ECO:0000256" key="3">
    <source>
        <dbReference type="ARBA" id="ARBA00023157"/>
    </source>
</evidence>
<comment type="caution">
    <text evidence="12">Lacks conserved residue(s) required for the propagation of feature annotation.</text>
</comment>